<evidence type="ECO:0000313" key="3">
    <source>
        <dbReference type="Proteomes" id="UP000054978"/>
    </source>
</evidence>
<protein>
    <submittedName>
        <fullName evidence="2">Aromatic oxygenase</fullName>
    </submittedName>
</protein>
<dbReference type="EMBL" id="FCOB02000010">
    <property type="protein sequence ID" value="SAK62088.1"/>
    <property type="molecule type" value="Genomic_DNA"/>
</dbReference>
<dbReference type="GO" id="GO:0005506">
    <property type="term" value="F:iron ion binding"/>
    <property type="evidence" value="ECO:0007669"/>
    <property type="project" value="InterPro"/>
</dbReference>
<gene>
    <name evidence="2" type="ORF">AWB83_02446</name>
</gene>
<accession>A0A158AVX0</accession>
<reference evidence="2" key="1">
    <citation type="submission" date="2016-01" db="EMBL/GenBank/DDBJ databases">
        <authorList>
            <person name="Peeters C."/>
        </authorList>
    </citation>
    <scope>NUCLEOTIDE SEQUENCE [LARGE SCALE GENOMIC DNA]</scope>
    <source>
        <strain evidence="2">LMG 29326</strain>
    </source>
</reference>
<proteinExistence type="predicted"/>
<dbReference type="Proteomes" id="UP000054978">
    <property type="component" value="Unassembled WGS sequence"/>
</dbReference>
<dbReference type="InterPro" id="IPR015879">
    <property type="entry name" value="Ring_hydroxy_dOase_asu_C_dom"/>
</dbReference>
<name>A0A158AVX0_9BURK</name>
<organism evidence="2 3">
    <name type="scientific">Caballeronia ptereochthonis</name>
    <dbReference type="NCBI Taxonomy" id="1777144"/>
    <lineage>
        <taxon>Bacteria</taxon>
        <taxon>Pseudomonadati</taxon>
        <taxon>Pseudomonadota</taxon>
        <taxon>Betaproteobacteria</taxon>
        <taxon>Burkholderiales</taxon>
        <taxon>Burkholderiaceae</taxon>
        <taxon>Caballeronia</taxon>
    </lineage>
</organism>
<dbReference type="AlphaFoldDB" id="A0A158AVX0"/>
<dbReference type="Gene3D" id="3.90.380.10">
    <property type="entry name" value="Naphthalene 1,2-dioxygenase Alpha Subunit, Chain A, domain 1"/>
    <property type="match status" value="1"/>
</dbReference>
<evidence type="ECO:0000259" key="1">
    <source>
        <dbReference type="Pfam" id="PF00848"/>
    </source>
</evidence>
<dbReference type="STRING" id="1777144.AWB83_02446"/>
<dbReference type="SUPFAM" id="SSF55961">
    <property type="entry name" value="Bet v1-like"/>
    <property type="match status" value="1"/>
</dbReference>
<dbReference type="GO" id="GO:0051537">
    <property type="term" value="F:2 iron, 2 sulfur cluster binding"/>
    <property type="evidence" value="ECO:0007669"/>
    <property type="project" value="InterPro"/>
</dbReference>
<comment type="caution">
    <text evidence="2">The sequence shown here is derived from an EMBL/GenBank/DDBJ whole genome shotgun (WGS) entry which is preliminary data.</text>
</comment>
<dbReference type="Pfam" id="PF00848">
    <property type="entry name" value="Ring_hydroxyl_A"/>
    <property type="match status" value="1"/>
</dbReference>
<evidence type="ECO:0000313" key="2">
    <source>
        <dbReference type="EMBL" id="SAK62088.1"/>
    </source>
</evidence>
<feature type="domain" description="Aromatic-ring-hydroxylating dioxygenase alpha subunit C-terminal" evidence="1">
    <location>
        <begin position="9"/>
        <end position="227"/>
    </location>
</feature>
<keyword evidence="3" id="KW-1185">Reference proteome</keyword>
<sequence length="231" mass="25548">MLGRFTQMLPNNWRLYVENVKDSYHASILHLFFTTFQLNKLSQRGGIIVDASGGHHVSYSPVNHVAEIAKQTAADDYAEQKIRSESGHSLEDASILAGADEFGDGITLQILSVFPGFVLQQIQNAIAVRQILPHGVRQTELNWTYLGFEDDTPELREMRLLQSNLVGPAAYVSMEDGCVGGFVQRGINGASDARSMVEMGGEGTTSSVSRVTEASIRGFWKAYRNAMGYWR</sequence>